<reference evidence="2" key="1">
    <citation type="journal article" date="2022" name="Mol. Ecol. Resour.">
        <title>The genomes of chicory, endive, great burdock and yacon provide insights into Asteraceae palaeo-polyploidization history and plant inulin production.</title>
        <authorList>
            <person name="Fan W."/>
            <person name="Wang S."/>
            <person name="Wang H."/>
            <person name="Wang A."/>
            <person name="Jiang F."/>
            <person name="Liu H."/>
            <person name="Zhao H."/>
            <person name="Xu D."/>
            <person name="Zhang Y."/>
        </authorList>
    </citation>
    <scope>NUCLEOTIDE SEQUENCE [LARGE SCALE GENOMIC DNA]</scope>
    <source>
        <strain evidence="2">cv. Punajuju</strain>
    </source>
</reference>
<accession>A0ACB9BLH1</accession>
<name>A0ACB9BLH1_CICIN</name>
<proteinExistence type="predicted"/>
<gene>
    <name evidence="1" type="ORF">L2E82_33847</name>
</gene>
<organism evidence="1 2">
    <name type="scientific">Cichorium intybus</name>
    <name type="common">Chicory</name>
    <dbReference type="NCBI Taxonomy" id="13427"/>
    <lineage>
        <taxon>Eukaryota</taxon>
        <taxon>Viridiplantae</taxon>
        <taxon>Streptophyta</taxon>
        <taxon>Embryophyta</taxon>
        <taxon>Tracheophyta</taxon>
        <taxon>Spermatophyta</taxon>
        <taxon>Magnoliopsida</taxon>
        <taxon>eudicotyledons</taxon>
        <taxon>Gunneridae</taxon>
        <taxon>Pentapetalae</taxon>
        <taxon>asterids</taxon>
        <taxon>campanulids</taxon>
        <taxon>Asterales</taxon>
        <taxon>Asteraceae</taxon>
        <taxon>Cichorioideae</taxon>
        <taxon>Cichorieae</taxon>
        <taxon>Cichoriinae</taxon>
        <taxon>Cichorium</taxon>
    </lineage>
</organism>
<evidence type="ECO:0000313" key="1">
    <source>
        <dbReference type="EMBL" id="KAI3722768.1"/>
    </source>
</evidence>
<sequence length="238" mass="26666">MVKFGLILDFVLRFSVCLHLRESLLFSKISLLDVPLPCLDALIACLCEKLNAIVSTLDLGATSVGLKVYMGSFPEPCRLIEPNVPNTVVIQEKNRISDQILRSRFAKTFVEAIKKNNISQEFIPNKFGHIKSIASDSNVIVTFKATGLKVLPDNHIIHRDLKPQNLILSSNEDISTLEITDFGFARSLQPRAIAEILCGSPLYMTPERMQPGNTIAHFLLRIYISMGILVNRKEIVEF</sequence>
<evidence type="ECO:0000313" key="2">
    <source>
        <dbReference type="Proteomes" id="UP001055811"/>
    </source>
</evidence>
<protein>
    <submittedName>
        <fullName evidence="1">Uncharacterized protein</fullName>
    </submittedName>
</protein>
<reference evidence="1 2" key="2">
    <citation type="journal article" date="2022" name="Mol. Ecol. Resour.">
        <title>The genomes of chicory, endive, great burdock and yacon provide insights into Asteraceae paleo-polyploidization history and plant inulin production.</title>
        <authorList>
            <person name="Fan W."/>
            <person name="Wang S."/>
            <person name="Wang H."/>
            <person name="Wang A."/>
            <person name="Jiang F."/>
            <person name="Liu H."/>
            <person name="Zhao H."/>
            <person name="Xu D."/>
            <person name="Zhang Y."/>
        </authorList>
    </citation>
    <scope>NUCLEOTIDE SEQUENCE [LARGE SCALE GENOMIC DNA]</scope>
    <source>
        <strain evidence="2">cv. Punajuju</strain>
        <tissue evidence="1">Leaves</tissue>
    </source>
</reference>
<dbReference type="Proteomes" id="UP001055811">
    <property type="component" value="Linkage Group LG06"/>
</dbReference>
<comment type="caution">
    <text evidence="1">The sequence shown here is derived from an EMBL/GenBank/DDBJ whole genome shotgun (WGS) entry which is preliminary data.</text>
</comment>
<dbReference type="EMBL" id="CM042014">
    <property type="protein sequence ID" value="KAI3722768.1"/>
    <property type="molecule type" value="Genomic_DNA"/>
</dbReference>
<keyword evidence="2" id="KW-1185">Reference proteome</keyword>